<proteinExistence type="predicted"/>
<organism evidence="1 2">
    <name type="scientific">Paraburkholderia solisilvae</name>
    <dbReference type="NCBI Taxonomy" id="624376"/>
    <lineage>
        <taxon>Bacteria</taxon>
        <taxon>Pseudomonadati</taxon>
        <taxon>Pseudomonadota</taxon>
        <taxon>Betaproteobacteria</taxon>
        <taxon>Burkholderiales</taxon>
        <taxon>Burkholderiaceae</taxon>
        <taxon>Paraburkholderia</taxon>
    </lineage>
</organism>
<sequence>MVTNSSERITISTIDWSKPVVEWKSTLADFGRRRHLSYTMDFDSRAHVFDEPGEGWTEEAKRLHMENRERTKIGLVREFGEIFSEKNIENFVAIGTKPFSVLAYHNHFFDQVRRAFVIGAYYPALVGACALGERILNHLVLDLRDFYKSTPEYRKVFRKGSFDNWQVPIDTLEAWNVLQPKAVTEFRALMELRHRSIHFNVGTYATLKEDALSAIHHMREIIDQQFTAFGDRPWFITGTRGHLFIKREWEENPFIKTYYLPSCPFVGPYFAISFDQGLQFHDHHDYGDGHWSDDEFAAVFEARSLDQLAKAE</sequence>
<evidence type="ECO:0000313" key="1">
    <source>
        <dbReference type="EMBL" id="CAB3772153.1"/>
    </source>
</evidence>
<protein>
    <submittedName>
        <fullName evidence="1">Uncharacterized protein</fullName>
    </submittedName>
</protein>
<dbReference type="Proteomes" id="UP000494329">
    <property type="component" value="Unassembled WGS sequence"/>
</dbReference>
<gene>
    <name evidence="1" type="ORF">LMG29739_06204</name>
</gene>
<keyword evidence="2" id="KW-1185">Reference proteome</keyword>
<accession>A0A6J5F193</accession>
<dbReference type="RefSeq" id="WP_175115325.1">
    <property type="nucleotide sequence ID" value="NZ_CADIKF010000091.1"/>
</dbReference>
<dbReference type="EMBL" id="CADIKF010000091">
    <property type="protein sequence ID" value="CAB3772153.1"/>
    <property type="molecule type" value="Genomic_DNA"/>
</dbReference>
<name>A0A6J5F193_9BURK</name>
<evidence type="ECO:0000313" key="2">
    <source>
        <dbReference type="Proteomes" id="UP000494329"/>
    </source>
</evidence>
<dbReference type="AlphaFoldDB" id="A0A6J5F193"/>
<reference evidence="1 2" key="1">
    <citation type="submission" date="2020-04" db="EMBL/GenBank/DDBJ databases">
        <authorList>
            <person name="De Canck E."/>
        </authorList>
    </citation>
    <scope>NUCLEOTIDE SEQUENCE [LARGE SCALE GENOMIC DNA]</scope>
    <source>
        <strain evidence="1 2">LMG 29739</strain>
    </source>
</reference>